<dbReference type="Proteomes" id="UP001487040">
    <property type="component" value="Segment"/>
</dbReference>
<gene>
    <name evidence="1" type="ORF">LFP01_00025</name>
</gene>
<evidence type="ECO:0000313" key="1">
    <source>
        <dbReference type="EMBL" id="WIU42475.1"/>
    </source>
</evidence>
<organism evidence="1 2">
    <name type="scientific">Lactobacillus phage LFP01</name>
    <dbReference type="NCBI Taxonomy" id="3051505"/>
    <lineage>
        <taxon>Viruses</taxon>
        <taxon>Duplodnaviria</taxon>
        <taxon>Heunggongvirae</taxon>
        <taxon>Uroviricota</taxon>
        <taxon>Caudoviricetes</taxon>
    </lineage>
</organism>
<name>A0AAX3XFR2_9CAUD</name>
<evidence type="ECO:0000313" key="2">
    <source>
        <dbReference type="Proteomes" id="UP001487040"/>
    </source>
</evidence>
<evidence type="ECO:0008006" key="3">
    <source>
        <dbReference type="Google" id="ProtNLM"/>
    </source>
</evidence>
<reference evidence="1 2" key="1">
    <citation type="submission" date="2023-05" db="EMBL/GenBank/DDBJ databases">
        <authorList>
            <person name="Wen Q.N."/>
        </authorList>
    </citation>
    <scope>NUCLEOTIDE SEQUENCE [LARGE SCALE GENOMIC DNA]</scope>
</reference>
<keyword evidence="2" id="KW-1185">Reference proteome</keyword>
<protein>
    <recommendedName>
        <fullName evidence="3">HTH cro/C1-type domain-containing protein</fullName>
    </recommendedName>
</protein>
<dbReference type="EMBL" id="OR048821">
    <property type="protein sequence ID" value="WIU42475.1"/>
    <property type="molecule type" value="Genomic_DNA"/>
</dbReference>
<accession>A0AAX3XFR2</accession>
<proteinExistence type="predicted"/>
<sequence>MIINTDQIQDLLNQQIPDLTLARATGVSRQTIFNLRKGNSSLKKMWLETAVKLQNYVDSNVHYSFDSDGLLEEAKADYEEFGDEPVLAVYESHQGHEFIVDYVMSVNGAYEADQLNEGEKLRPMTMGRLVMLLKKQTEI</sequence>